<sequence length="65" mass="7346">MVIVACLLLPMVALVLYGMDRVEDCLTRASQPPRHARRRHLRLIQGGRQVPLMRPQADPERSDAA</sequence>
<organism evidence="2 3">
    <name type="scientific">Streptomyces broussonetiae</name>
    <dbReference type="NCBI Taxonomy" id="2686304"/>
    <lineage>
        <taxon>Bacteria</taxon>
        <taxon>Bacillati</taxon>
        <taxon>Actinomycetota</taxon>
        <taxon>Actinomycetes</taxon>
        <taxon>Kitasatosporales</taxon>
        <taxon>Streptomycetaceae</taxon>
        <taxon>Streptomyces</taxon>
    </lineage>
</organism>
<feature type="region of interest" description="Disordered" evidence="1">
    <location>
        <begin position="46"/>
        <end position="65"/>
    </location>
</feature>
<evidence type="ECO:0000256" key="1">
    <source>
        <dbReference type="SAM" id="MobiDB-lite"/>
    </source>
</evidence>
<keyword evidence="3" id="KW-1185">Reference proteome</keyword>
<dbReference type="AlphaFoldDB" id="A0A6I6MRX3"/>
<reference evidence="2 3" key="1">
    <citation type="submission" date="2019-12" db="EMBL/GenBank/DDBJ databases">
        <title>Streptomyces sp. strain T44 isolated from rhizosphere soil of Broussonetia papyrifera.</title>
        <authorList>
            <person name="Mo P."/>
        </authorList>
    </citation>
    <scope>NUCLEOTIDE SEQUENCE [LARGE SCALE GENOMIC DNA]</scope>
    <source>
        <strain evidence="2 3">T44</strain>
    </source>
</reference>
<dbReference type="RefSeq" id="WP_158917005.1">
    <property type="nucleotide sequence ID" value="NZ_CP047020.1"/>
</dbReference>
<proteinExistence type="predicted"/>
<evidence type="ECO:0000313" key="2">
    <source>
        <dbReference type="EMBL" id="QHA02212.1"/>
    </source>
</evidence>
<dbReference type="Proteomes" id="UP000436138">
    <property type="component" value="Chromosome"/>
</dbReference>
<evidence type="ECO:0000313" key="3">
    <source>
        <dbReference type="Proteomes" id="UP000436138"/>
    </source>
</evidence>
<dbReference type="KEGG" id="sbro:GQF42_01685"/>
<dbReference type="EMBL" id="CP047020">
    <property type="protein sequence ID" value="QHA02212.1"/>
    <property type="molecule type" value="Genomic_DNA"/>
</dbReference>
<protein>
    <submittedName>
        <fullName evidence="2">Uncharacterized protein</fullName>
    </submittedName>
</protein>
<name>A0A6I6MRX3_9ACTN</name>
<accession>A0A6I6MRX3</accession>
<gene>
    <name evidence="2" type="ORF">GQF42_01685</name>
</gene>